<dbReference type="SUPFAM" id="SSF56059">
    <property type="entry name" value="Glutathione synthetase ATP-binding domain-like"/>
    <property type="match status" value="1"/>
</dbReference>
<evidence type="ECO:0000256" key="1">
    <source>
        <dbReference type="ARBA" id="ARBA00022598"/>
    </source>
</evidence>
<keyword evidence="2" id="KW-0547">Nucleotide-binding</keyword>
<gene>
    <name evidence="4" type="ORF">DSY96_06830</name>
</gene>
<dbReference type="AlphaFoldDB" id="A0A432GJR0"/>
<evidence type="ECO:0000256" key="2">
    <source>
        <dbReference type="ARBA" id="ARBA00022741"/>
    </source>
</evidence>
<keyword evidence="3" id="KW-0067">ATP-binding</keyword>
<proteinExistence type="predicted"/>
<comment type="caution">
    <text evidence="4">The sequence shown here is derived from an EMBL/GenBank/DDBJ whole genome shotgun (WGS) entry which is preliminary data.</text>
</comment>
<dbReference type="Proteomes" id="UP000287917">
    <property type="component" value="Unassembled WGS sequence"/>
</dbReference>
<name>A0A432GJR0_9DELT</name>
<dbReference type="PANTHER" id="PTHR43334:SF1">
    <property type="entry name" value="3-HYDROXYPROPIONATE--COA LIGASE [ADP-FORMING]"/>
    <property type="match status" value="1"/>
</dbReference>
<protein>
    <recommendedName>
        <fullName evidence="6">Acetyl-CoA synthetase</fullName>
    </recommendedName>
</protein>
<dbReference type="EMBL" id="QNZK01000237">
    <property type="protein sequence ID" value="RTZ84082.1"/>
    <property type="molecule type" value="Genomic_DNA"/>
</dbReference>
<dbReference type="GO" id="GO:0005524">
    <property type="term" value="F:ATP binding"/>
    <property type="evidence" value="ECO:0007669"/>
    <property type="project" value="UniProtKB-KW"/>
</dbReference>
<organism evidence="4 5">
    <name type="scientific">SAR324 cluster bacterium</name>
    <dbReference type="NCBI Taxonomy" id="2024889"/>
    <lineage>
        <taxon>Bacteria</taxon>
        <taxon>Deltaproteobacteria</taxon>
        <taxon>SAR324 cluster</taxon>
    </lineage>
</organism>
<accession>A0A432GJR0</accession>
<dbReference type="Gene3D" id="3.30.1490.20">
    <property type="entry name" value="ATP-grasp fold, A domain"/>
    <property type="match status" value="1"/>
</dbReference>
<sequence length="182" mass="19706">MVGKNLEHKTDAGAIALNLLSCEEVKVAVDSMKKDVEYFDPTAVSEIFLVEKMLEKPIAELLVNVRTDPQFGMAMTLAAGGILTELLADAVTILLPTNRNDLENALKSLKISKLFDGFRGGEMIDTEQLVTALLNLVVGVMNPAIGIKEIEINPLFVYKEKVCAVDVLMRIATGTSGAVNNK</sequence>
<dbReference type="InterPro" id="IPR013815">
    <property type="entry name" value="ATP_grasp_subdomain_1"/>
</dbReference>
<dbReference type="InterPro" id="IPR051538">
    <property type="entry name" value="Acyl-CoA_Synth/Transferase"/>
</dbReference>
<evidence type="ECO:0000256" key="3">
    <source>
        <dbReference type="ARBA" id="ARBA00022840"/>
    </source>
</evidence>
<dbReference type="Pfam" id="PF13549">
    <property type="entry name" value="ATP-grasp_5"/>
    <property type="match status" value="1"/>
</dbReference>
<reference evidence="4 5" key="1">
    <citation type="submission" date="2018-06" db="EMBL/GenBank/DDBJ databases">
        <title>Combined omics and stable isotope probing to characterize newly discovered Mariana Back-Arc vent microbial communities.</title>
        <authorList>
            <person name="Trembath-Reichert E."/>
            <person name="Huber J.A."/>
        </authorList>
    </citation>
    <scope>NUCLEOTIDE SEQUENCE [LARGE SCALE GENOMIC DNA]</scope>
    <source>
        <strain evidence="4">MAG 58</strain>
    </source>
</reference>
<dbReference type="GO" id="GO:0016874">
    <property type="term" value="F:ligase activity"/>
    <property type="evidence" value="ECO:0007669"/>
    <property type="project" value="UniProtKB-KW"/>
</dbReference>
<evidence type="ECO:0000313" key="4">
    <source>
        <dbReference type="EMBL" id="RTZ84082.1"/>
    </source>
</evidence>
<keyword evidence="1" id="KW-0436">Ligase</keyword>
<dbReference type="PANTHER" id="PTHR43334">
    <property type="entry name" value="ACETATE--COA LIGASE [ADP-FORMING]"/>
    <property type="match status" value="1"/>
</dbReference>
<evidence type="ECO:0008006" key="6">
    <source>
        <dbReference type="Google" id="ProtNLM"/>
    </source>
</evidence>
<evidence type="ECO:0000313" key="5">
    <source>
        <dbReference type="Proteomes" id="UP000287917"/>
    </source>
</evidence>
<dbReference type="Gene3D" id="3.30.470.20">
    <property type="entry name" value="ATP-grasp fold, B domain"/>
    <property type="match status" value="1"/>
</dbReference>